<dbReference type="InterPro" id="IPR037264">
    <property type="entry name" value="TFIID_NTD2_sf"/>
</dbReference>
<feature type="compositionally biased region" description="Basic and acidic residues" evidence="9">
    <location>
        <begin position="211"/>
        <end position="233"/>
    </location>
</feature>
<feature type="repeat" description="WD" evidence="8">
    <location>
        <begin position="504"/>
        <end position="545"/>
    </location>
</feature>
<evidence type="ECO:0000256" key="8">
    <source>
        <dbReference type="PROSITE-ProRule" id="PRU00221"/>
    </source>
</evidence>
<evidence type="ECO:0000256" key="5">
    <source>
        <dbReference type="ARBA" id="ARBA00023015"/>
    </source>
</evidence>
<dbReference type="InterPro" id="IPR019775">
    <property type="entry name" value="WD40_repeat_CS"/>
</dbReference>
<evidence type="ECO:0000313" key="11">
    <source>
        <dbReference type="EMBL" id="KAJ6995220.1"/>
    </source>
</evidence>
<dbReference type="CDD" id="cd00200">
    <property type="entry name" value="WD40"/>
    <property type="match status" value="1"/>
</dbReference>
<sequence length="658" mass="73652">MDEEAVVKFVETYLKKKGFKQAELAFHEEIQQQQQQQNNSNNAINIHSDPDLSTLLHSLSQPEDSPARYQEEYSKLRTWAYSSLDLYKHELLRVLYPVFVHCYMDIVAKGHIQHARNFFNSFREDHEMMHSRDLQKLEGVLSPSHLEEMEFAHTLRQSKVNIKICQYSDELMMQYLRKSKSTIILGIVNEHINFQDSLEERLEKTGGFLSDSEKTEGETKEGDVDENKKRSMDGGKQGASIKKSKKDKAASATAKAVRLEANTVPAAPRVKPELPLPVMPAEVEQSILEDLRNRVQLSSTTLPSVSFYTFINTHNGLNCSSISHDGSLVAGGFSDSSLKVWDMAKLGQQAGNCKVKMILLRCEHLLGPNSGKRSYTLFRGHSGPVHSATFSPLGDFILSSSADTTVRLWSTELNANLVCYKGHNYPVWDVQFSPVGHYFASASHDRTARIWSMDRIQPLRIMAGHLSDVDCVQWHVNCNYIATGSSDKTVRLWDVQSGECVRIFIGHRSMILSLAMSPDGRYMASGDEDGTIMMWDLSSGRCISPMMGHHSCVWSLAFSCESSLLASGSADCTVKLWDVTTSTKPAKTEENKSGNTHRLRLLKTLPTKSTPVSTLRFSRRNLLFAAGALSRRPLKAFEADACRGTGDTLSPCICVSFM</sequence>
<feature type="repeat" description="WD" evidence="8">
    <location>
        <begin position="420"/>
        <end position="461"/>
    </location>
</feature>
<dbReference type="InterPro" id="IPR020472">
    <property type="entry name" value="WD40_PAC1"/>
</dbReference>
<dbReference type="SMART" id="SM00320">
    <property type="entry name" value="WD40"/>
    <property type="match status" value="7"/>
</dbReference>
<dbReference type="EMBL" id="JAQIZT010000006">
    <property type="protein sequence ID" value="KAJ6995220.1"/>
    <property type="molecule type" value="Genomic_DNA"/>
</dbReference>
<organism evidence="11 12">
    <name type="scientific">Populus alba x Populus x berolinensis</name>
    <dbReference type="NCBI Taxonomy" id="444605"/>
    <lineage>
        <taxon>Eukaryota</taxon>
        <taxon>Viridiplantae</taxon>
        <taxon>Streptophyta</taxon>
        <taxon>Embryophyta</taxon>
        <taxon>Tracheophyta</taxon>
        <taxon>Spermatophyta</taxon>
        <taxon>Magnoliopsida</taxon>
        <taxon>eudicotyledons</taxon>
        <taxon>Gunneridae</taxon>
        <taxon>Pentapetalae</taxon>
        <taxon>rosids</taxon>
        <taxon>fabids</taxon>
        <taxon>Malpighiales</taxon>
        <taxon>Salicaceae</taxon>
        <taxon>Saliceae</taxon>
        <taxon>Populus</taxon>
    </lineage>
</organism>
<name>A0AAD6W125_9ROSI</name>
<dbReference type="PROSITE" id="PS00678">
    <property type="entry name" value="WD_REPEATS_1"/>
    <property type="match status" value="4"/>
</dbReference>
<evidence type="ECO:0000256" key="4">
    <source>
        <dbReference type="ARBA" id="ARBA00022737"/>
    </source>
</evidence>
<keyword evidence="3 8" id="KW-0853">WD repeat</keyword>
<keyword evidence="4" id="KW-0677">Repeat</keyword>
<feature type="repeat" description="WD" evidence="8">
    <location>
        <begin position="546"/>
        <end position="587"/>
    </location>
</feature>
<reference evidence="11" key="1">
    <citation type="journal article" date="2023" name="Mol. Ecol. Resour.">
        <title>Chromosome-level genome assembly of a triploid poplar Populus alba 'Berolinensis'.</title>
        <authorList>
            <person name="Chen S."/>
            <person name="Yu Y."/>
            <person name="Wang X."/>
            <person name="Wang S."/>
            <person name="Zhang T."/>
            <person name="Zhou Y."/>
            <person name="He R."/>
            <person name="Meng N."/>
            <person name="Wang Y."/>
            <person name="Liu W."/>
            <person name="Liu Z."/>
            <person name="Liu J."/>
            <person name="Guo Q."/>
            <person name="Huang H."/>
            <person name="Sederoff R.R."/>
            <person name="Wang G."/>
            <person name="Qu G."/>
            <person name="Chen S."/>
        </authorList>
    </citation>
    <scope>NUCLEOTIDE SEQUENCE</scope>
    <source>
        <strain evidence="11">SC-2020</strain>
    </source>
</reference>
<dbReference type="InterPro" id="IPR015943">
    <property type="entry name" value="WD40/YVTN_repeat-like_dom_sf"/>
</dbReference>
<dbReference type="PROSITE" id="PS50294">
    <property type="entry name" value="WD_REPEATS_REGION"/>
    <property type="match status" value="5"/>
</dbReference>
<protein>
    <submittedName>
        <fullName evidence="11">Transcription initiation factor TFIID subunit 5-like</fullName>
    </submittedName>
</protein>
<evidence type="ECO:0000256" key="6">
    <source>
        <dbReference type="ARBA" id="ARBA00023163"/>
    </source>
</evidence>
<evidence type="ECO:0000256" key="2">
    <source>
        <dbReference type="ARBA" id="ARBA00009435"/>
    </source>
</evidence>
<dbReference type="PRINTS" id="PR00320">
    <property type="entry name" value="GPROTEINBRPT"/>
</dbReference>
<comment type="similarity">
    <text evidence="2">Belongs to the WD repeat TAF5 family.</text>
</comment>
<dbReference type="PANTHER" id="PTHR19879:SF1">
    <property type="entry name" value="CANNONBALL-RELATED"/>
    <property type="match status" value="1"/>
</dbReference>
<evidence type="ECO:0000256" key="3">
    <source>
        <dbReference type="ARBA" id="ARBA00022574"/>
    </source>
</evidence>
<dbReference type="SUPFAM" id="SSF50978">
    <property type="entry name" value="WD40 repeat-like"/>
    <property type="match status" value="1"/>
</dbReference>
<dbReference type="Pfam" id="PF00400">
    <property type="entry name" value="WD40"/>
    <property type="match status" value="6"/>
</dbReference>
<evidence type="ECO:0000256" key="1">
    <source>
        <dbReference type="ARBA" id="ARBA00004123"/>
    </source>
</evidence>
<dbReference type="InterPro" id="IPR006594">
    <property type="entry name" value="LisH"/>
</dbReference>
<dbReference type="PANTHER" id="PTHR19879">
    <property type="entry name" value="TRANSCRIPTION INITIATION FACTOR TFIID"/>
    <property type="match status" value="1"/>
</dbReference>
<feature type="repeat" description="WD" evidence="8">
    <location>
        <begin position="378"/>
        <end position="412"/>
    </location>
</feature>
<dbReference type="Pfam" id="PF04494">
    <property type="entry name" value="TFIID_NTD2"/>
    <property type="match status" value="1"/>
</dbReference>
<evidence type="ECO:0000256" key="7">
    <source>
        <dbReference type="ARBA" id="ARBA00023242"/>
    </source>
</evidence>
<evidence type="ECO:0000256" key="9">
    <source>
        <dbReference type="SAM" id="MobiDB-lite"/>
    </source>
</evidence>
<feature type="repeat" description="WD" evidence="8">
    <location>
        <begin position="462"/>
        <end position="503"/>
    </location>
</feature>
<dbReference type="SUPFAM" id="SSF160897">
    <property type="entry name" value="Taf5 N-terminal domain-like"/>
    <property type="match status" value="1"/>
</dbReference>
<keyword evidence="12" id="KW-1185">Reference proteome</keyword>
<dbReference type="Proteomes" id="UP001164929">
    <property type="component" value="Chromosome 6"/>
</dbReference>
<dbReference type="CDD" id="cd08044">
    <property type="entry name" value="TAF5_NTD2"/>
    <property type="match status" value="1"/>
</dbReference>
<evidence type="ECO:0000313" key="12">
    <source>
        <dbReference type="Proteomes" id="UP001164929"/>
    </source>
</evidence>
<dbReference type="PROSITE" id="PS50896">
    <property type="entry name" value="LISH"/>
    <property type="match status" value="1"/>
</dbReference>
<keyword evidence="7" id="KW-0539">Nucleus</keyword>
<dbReference type="AlphaFoldDB" id="A0AAD6W125"/>
<comment type="subcellular location">
    <subcellularLocation>
        <location evidence="1">Nucleus</location>
    </subcellularLocation>
</comment>
<gene>
    <name evidence="11" type="ORF">NC653_017871</name>
</gene>
<keyword evidence="6" id="KW-0804">Transcription</keyword>
<dbReference type="InterPro" id="IPR036322">
    <property type="entry name" value="WD40_repeat_dom_sf"/>
</dbReference>
<dbReference type="Gene3D" id="2.130.10.10">
    <property type="entry name" value="YVTN repeat-like/Quinoprotein amine dehydrogenase"/>
    <property type="match status" value="3"/>
</dbReference>
<dbReference type="GO" id="GO:0016251">
    <property type="term" value="F:RNA polymerase II general transcription initiation factor activity"/>
    <property type="evidence" value="ECO:0007669"/>
    <property type="project" value="TreeGrafter"/>
</dbReference>
<dbReference type="InterPro" id="IPR007582">
    <property type="entry name" value="TFIID_NTD2"/>
</dbReference>
<proteinExistence type="inferred from homology"/>
<comment type="caution">
    <text evidence="11">The sequence shown here is derived from an EMBL/GenBank/DDBJ whole genome shotgun (WGS) entry which is preliminary data.</text>
</comment>
<dbReference type="PROSITE" id="PS50082">
    <property type="entry name" value="WD_REPEATS_2"/>
    <property type="match status" value="5"/>
</dbReference>
<dbReference type="GO" id="GO:0005669">
    <property type="term" value="C:transcription factor TFIID complex"/>
    <property type="evidence" value="ECO:0007669"/>
    <property type="project" value="TreeGrafter"/>
</dbReference>
<dbReference type="Gene3D" id="1.25.40.500">
    <property type="entry name" value="TFIID subunit TAF5, NTD2 domain"/>
    <property type="match status" value="1"/>
</dbReference>
<keyword evidence="5" id="KW-0805">Transcription regulation</keyword>
<accession>A0AAD6W125</accession>
<evidence type="ECO:0000259" key="10">
    <source>
        <dbReference type="Pfam" id="PF04494"/>
    </source>
</evidence>
<feature type="domain" description="TFIID subunit TAF5 NTD2" evidence="10">
    <location>
        <begin position="64"/>
        <end position="192"/>
    </location>
</feature>
<dbReference type="InterPro" id="IPR001680">
    <property type="entry name" value="WD40_rpt"/>
</dbReference>
<dbReference type="GO" id="GO:0006367">
    <property type="term" value="P:transcription initiation at RNA polymerase II promoter"/>
    <property type="evidence" value="ECO:0007669"/>
    <property type="project" value="TreeGrafter"/>
</dbReference>
<feature type="region of interest" description="Disordered" evidence="9">
    <location>
        <begin position="206"/>
        <end position="249"/>
    </location>
</feature>